<keyword evidence="3" id="KW-1185">Reference proteome</keyword>
<organism evidence="2 3">
    <name type="scientific">Panicum virgatum</name>
    <name type="common">Blackwell switchgrass</name>
    <dbReference type="NCBI Taxonomy" id="38727"/>
    <lineage>
        <taxon>Eukaryota</taxon>
        <taxon>Viridiplantae</taxon>
        <taxon>Streptophyta</taxon>
        <taxon>Embryophyta</taxon>
        <taxon>Tracheophyta</taxon>
        <taxon>Spermatophyta</taxon>
        <taxon>Magnoliopsida</taxon>
        <taxon>Liliopsida</taxon>
        <taxon>Poales</taxon>
        <taxon>Poaceae</taxon>
        <taxon>PACMAD clade</taxon>
        <taxon>Panicoideae</taxon>
        <taxon>Panicodae</taxon>
        <taxon>Paniceae</taxon>
        <taxon>Panicinae</taxon>
        <taxon>Panicum</taxon>
        <taxon>Panicum sect. Hiantes</taxon>
    </lineage>
</organism>
<sequence length="146" mass="17083">MRQQRLVSCSRQMAPGCRKRLKHPRGRGPRRHRHGRSQRRRFGRPMRELLRQWSRGLRRGRKRRRGSRGHLSRSKGVRRRSKTAWVDLAEQAHQPPSLTEPASSTVAASCSAALHKTPWLKHGCTLKFQILYHGSQICLKKLMPWK</sequence>
<reference evidence="2" key="1">
    <citation type="submission" date="2020-05" db="EMBL/GenBank/DDBJ databases">
        <title>WGS assembly of Panicum virgatum.</title>
        <authorList>
            <person name="Lovell J.T."/>
            <person name="Jenkins J."/>
            <person name="Shu S."/>
            <person name="Juenger T.E."/>
            <person name="Schmutz J."/>
        </authorList>
    </citation>
    <scope>NUCLEOTIDE SEQUENCE</scope>
    <source>
        <strain evidence="2">AP13</strain>
    </source>
</reference>
<evidence type="ECO:0000256" key="1">
    <source>
        <dbReference type="SAM" id="MobiDB-lite"/>
    </source>
</evidence>
<feature type="compositionally biased region" description="Basic residues" evidence="1">
    <location>
        <begin position="56"/>
        <end position="82"/>
    </location>
</feature>
<accession>A0A8T0PVI6</accession>
<dbReference type="AlphaFoldDB" id="A0A8T0PVI6"/>
<evidence type="ECO:0000313" key="2">
    <source>
        <dbReference type="EMBL" id="KAG2566467.1"/>
    </source>
</evidence>
<feature type="compositionally biased region" description="Basic residues" evidence="1">
    <location>
        <begin position="17"/>
        <end position="44"/>
    </location>
</feature>
<feature type="compositionally biased region" description="Polar residues" evidence="1">
    <location>
        <begin position="1"/>
        <end position="11"/>
    </location>
</feature>
<dbReference type="Proteomes" id="UP000823388">
    <property type="component" value="Chromosome 7N"/>
</dbReference>
<proteinExistence type="predicted"/>
<protein>
    <submittedName>
        <fullName evidence="2">Uncharacterized protein</fullName>
    </submittedName>
</protein>
<name>A0A8T0PVI6_PANVG</name>
<evidence type="ECO:0000313" key="3">
    <source>
        <dbReference type="Proteomes" id="UP000823388"/>
    </source>
</evidence>
<comment type="caution">
    <text evidence="2">The sequence shown here is derived from an EMBL/GenBank/DDBJ whole genome shotgun (WGS) entry which is preliminary data.</text>
</comment>
<feature type="region of interest" description="Disordered" evidence="1">
    <location>
        <begin position="1"/>
        <end position="83"/>
    </location>
</feature>
<gene>
    <name evidence="2" type="ORF">PVAP13_7NG188500</name>
</gene>
<dbReference type="EMBL" id="CM029050">
    <property type="protein sequence ID" value="KAG2566467.1"/>
    <property type="molecule type" value="Genomic_DNA"/>
</dbReference>